<dbReference type="Pfam" id="PF01226">
    <property type="entry name" value="Form_Nir_trans"/>
    <property type="match status" value="1"/>
</dbReference>
<dbReference type="InterPro" id="IPR000292">
    <property type="entry name" value="For/NO2_transpt"/>
</dbReference>
<reference evidence="7 8" key="1">
    <citation type="submission" date="2020-08" db="EMBL/GenBank/DDBJ databases">
        <title>Genomic Encyclopedia of Type Strains, Phase IV (KMG-IV): sequencing the most valuable type-strain genomes for metagenomic binning, comparative biology and taxonomic classification.</title>
        <authorList>
            <person name="Goeker M."/>
        </authorList>
    </citation>
    <scope>NUCLEOTIDE SEQUENCE [LARGE SCALE GENOMIC DNA]</scope>
    <source>
        <strain evidence="7 8">DSM 25024</strain>
    </source>
</reference>
<dbReference type="EMBL" id="JACIDO010000004">
    <property type="protein sequence ID" value="MBB3936121.1"/>
    <property type="molecule type" value="Genomic_DNA"/>
</dbReference>
<feature type="transmembrane region" description="Helical" evidence="6">
    <location>
        <begin position="112"/>
        <end position="141"/>
    </location>
</feature>
<dbReference type="InterPro" id="IPR023271">
    <property type="entry name" value="Aquaporin-like"/>
</dbReference>
<evidence type="ECO:0000256" key="4">
    <source>
        <dbReference type="ARBA" id="ARBA00023136"/>
    </source>
</evidence>
<evidence type="ECO:0000256" key="6">
    <source>
        <dbReference type="SAM" id="Phobius"/>
    </source>
</evidence>
<dbReference type="GO" id="GO:0015499">
    <property type="term" value="F:formate transmembrane transporter activity"/>
    <property type="evidence" value="ECO:0007669"/>
    <property type="project" value="TreeGrafter"/>
</dbReference>
<proteinExistence type="inferred from homology"/>
<keyword evidence="8" id="KW-1185">Reference proteome</keyword>
<comment type="subcellular location">
    <subcellularLocation>
        <location evidence="1">Membrane</location>
        <topology evidence="1">Multi-pass membrane protein</topology>
    </subcellularLocation>
</comment>
<dbReference type="AlphaFoldDB" id="A0A7W6FUI8"/>
<gene>
    <name evidence="7" type="ORF">GGR05_002271</name>
</gene>
<dbReference type="RefSeq" id="WP_090963323.1">
    <property type="nucleotide sequence ID" value="NZ_FOOA01000008.1"/>
</dbReference>
<feature type="transmembrane region" description="Helical" evidence="6">
    <location>
        <begin position="193"/>
        <end position="223"/>
    </location>
</feature>
<dbReference type="OrthoDB" id="9786493at2"/>
<dbReference type="Proteomes" id="UP000531216">
    <property type="component" value="Unassembled WGS sequence"/>
</dbReference>
<accession>A0A7W6FUI8</accession>
<evidence type="ECO:0000313" key="7">
    <source>
        <dbReference type="EMBL" id="MBB3936121.1"/>
    </source>
</evidence>
<sequence>MSDEKSATTIDDASPPETAKNALAYLAAKVKKPTGDVFLLGALAGAFIAFGAILYLVTAAGEGFSGPQHLLSGLGFSVGLVLVTVAGAELFTGDTMLVIQRVRDRLDRGTMWRFWGVVYAGNLAGALLVAILFVIAGGHMAGDGAVGLAALETAAGKVEKGILQLVASGILANMLVCLAVWMAQAARTVPGKILAIVGPVTAFVAAGFEHSVANMSIIPIALFVKGFAGSDFWAGAGTDPSAFAALGIFGFLKNLLFATIGNILGGGSVGLAYWYAYLRKVG</sequence>
<evidence type="ECO:0000256" key="1">
    <source>
        <dbReference type="ARBA" id="ARBA00004141"/>
    </source>
</evidence>
<name>A0A7W6FUI8_9HYPH</name>
<feature type="transmembrane region" description="Helical" evidence="6">
    <location>
        <begin position="37"/>
        <end position="58"/>
    </location>
</feature>
<keyword evidence="2 6" id="KW-0812">Transmembrane</keyword>
<comment type="caution">
    <text evidence="7">The sequence shown here is derived from an EMBL/GenBank/DDBJ whole genome shotgun (WGS) entry which is preliminary data.</text>
</comment>
<evidence type="ECO:0000256" key="2">
    <source>
        <dbReference type="ARBA" id="ARBA00022692"/>
    </source>
</evidence>
<keyword evidence="3 6" id="KW-1133">Transmembrane helix</keyword>
<dbReference type="InterPro" id="IPR024002">
    <property type="entry name" value="For/NO2_transpt_CS"/>
</dbReference>
<dbReference type="PANTHER" id="PTHR30520">
    <property type="entry name" value="FORMATE TRANSPORTER-RELATED"/>
    <property type="match status" value="1"/>
</dbReference>
<dbReference type="PANTHER" id="PTHR30520:SF6">
    <property type="entry name" value="FORMATE_NITRATE FAMILY TRANSPORTER (EUROFUNG)"/>
    <property type="match status" value="1"/>
</dbReference>
<protein>
    <submittedName>
        <fullName evidence="7">Formate transporter</fullName>
    </submittedName>
</protein>
<evidence type="ECO:0000313" key="8">
    <source>
        <dbReference type="Proteomes" id="UP000531216"/>
    </source>
</evidence>
<organism evidence="7 8">
    <name type="scientific">Aureimonas phyllosphaerae</name>
    <dbReference type="NCBI Taxonomy" id="1166078"/>
    <lineage>
        <taxon>Bacteria</taxon>
        <taxon>Pseudomonadati</taxon>
        <taxon>Pseudomonadota</taxon>
        <taxon>Alphaproteobacteria</taxon>
        <taxon>Hyphomicrobiales</taxon>
        <taxon>Aurantimonadaceae</taxon>
        <taxon>Aureimonas</taxon>
    </lineage>
</organism>
<keyword evidence="4 6" id="KW-0472">Membrane</keyword>
<evidence type="ECO:0000256" key="3">
    <source>
        <dbReference type="ARBA" id="ARBA00022989"/>
    </source>
</evidence>
<evidence type="ECO:0000256" key="5">
    <source>
        <dbReference type="ARBA" id="ARBA00049660"/>
    </source>
</evidence>
<feature type="transmembrane region" description="Helical" evidence="6">
    <location>
        <begin position="70"/>
        <end position="91"/>
    </location>
</feature>
<dbReference type="GO" id="GO:0005886">
    <property type="term" value="C:plasma membrane"/>
    <property type="evidence" value="ECO:0007669"/>
    <property type="project" value="TreeGrafter"/>
</dbReference>
<dbReference type="Gene3D" id="1.20.1080.10">
    <property type="entry name" value="Glycerol uptake facilitator protein"/>
    <property type="match status" value="1"/>
</dbReference>
<feature type="transmembrane region" description="Helical" evidence="6">
    <location>
        <begin position="161"/>
        <end position="181"/>
    </location>
</feature>
<dbReference type="PROSITE" id="PS01006">
    <property type="entry name" value="FORMATE_NITRITE_TP_2"/>
    <property type="match status" value="1"/>
</dbReference>
<comment type="similarity">
    <text evidence="5">Belongs to the FNT transporter (TC 1.A.16) family.</text>
</comment>
<feature type="transmembrane region" description="Helical" evidence="6">
    <location>
        <begin position="243"/>
        <end position="276"/>
    </location>
</feature>